<dbReference type="InterPro" id="IPR000210">
    <property type="entry name" value="BTB/POZ_dom"/>
</dbReference>
<proteinExistence type="predicted"/>
<name>A0A015ING7_RHIIW</name>
<dbReference type="InterPro" id="IPR006571">
    <property type="entry name" value="TLDc_dom"/>
</dbReference>
<dbReference type="HOGENOM" id="CLU_021542_0_1_1"/>
<dbReference type="Pfam" id="PF07707">
    <property type="entry name" value="BACK"/>
    <property type="match status" value="1"/>
</dbReference>
<dbReference type="PANTHER" id="PTHR24410">
    <property type="entry name" value="HL07962P-RELATED"/>
    <property type="match status" value="1"/>
</dbReference>
<dbReference type="OrthoDB" id="298084at2759"/>
<dbReference type="SMART" id="SM00225">
    <property type="entry name" value="BTB"/>
    <property type="match status" value="1"/>
</dbReference>
<dbReference type="Gene3D" id="1.25.40.420">
    <property type="match status" value="1"/>
</dbReference>
<evidence type="ECO:0008006" key="5">
    <source>
        <dbReference type="Google" id="ProtNLM"/>
    </source>
</evidence>
<reference evidence="3 4" key="1">
    <citation type="submission" date="2014-02" db="EMBL/GenBank/DDBJ databases">
        <title>Single nucleus genome sequencing reveals high similarity among nuclei of an endomycorrhizal fungus.</title>
        <authorList>
            <person name="Lin K."/>
            <person name="Geurts R."/>
            <person name="Zhang Z."/>
            <person name="Limpens E."/>
            <person name="Saunders D.G."/>
            <person name="Mu D."/>
            <person name="Pang E."/>
            <person name="Cao H."/>
            <person name="Cha H."/>
            <person name="Lin T."/>
            <person name="Zhou Q."/>
            <person name="Shang Y."/>
            <person name="Li Y."/>
            <person name="Ivanov S."/>
            <person name="Sharma T."/>
            <person name="Velzen R.V."/>
            <person name="Ruijter N.D."/>
            <person name="Aanen D.K."/>
            <person name="Win J."/>
            <person name="Kamoun S."/>
            <person name="Bisseling T."/>
            <person name="Huang S."/>
        </authorList>
    </citation>
    <scope>NUCLEOTIDE SEQUENCE [LARGE SCALE GENOMIC DNA]</scope>
    <source>
        <strain evidence="4">DAOM197198w</strain>
    </source>
</reference>
<dbReference type="SUPFAM" id="SSF54695">
    <property type="entry name" value="POZ domain"/>
    <property type="match status" value="1"/>
</dbReference>
<dbReference type="InterPro" id="IPR011333">
    <property type="entry name" value="SKP1/BTB/POZ_sf"/>
</dbReference>
<protein>
    <recommendedName>
        <fullName evidence="5">Kelch-like protein 17</fullName>
    </recommendedName>
</protein>
<dbReference type="Proteomes" id="UP000022910">
    <property type="component" value="Unassembled WGS sequence"/>
</dbReference>
<dbReference type="InterPro" id="IPR051481">
    <property type="entry name" value="BTB-POZ/Galectin-3-binding"/>
</dbReference>
<gene>
    <name evidence="3" type="ORF">RirG_194980</name>
</gene>
<dbReference type="Pfam" id="PF00651">
    <property type="entry name" value="BTB"/>
    <property type="match status" value="1"/>
</dbReference>
<sequence>MEVESKFLPDLIKNFEQLYETKDDCDLIIYAGEEPNAQKIYAHSVILRCQSTYFYTAFSNNWAEKKDGMYIFNKPNVTPNIMNKLIKFFYCGKLDLDFENAIDVIKLLIAVDEFGLPTLAEHIQEFFVNNQLKVDPVGILKIIFENENFSTLQNLSLEKICQEPHILFQKYSFLTIPSHILESLLSRDDLMLKEIEIWNNLIKWAHAQNSTVNRDPSAWTKDEINIMEQTIHNFIPLIRFQDITSEEYCSKVMCYKKLLPKKLKQEILQFYLMPSVRRIIGSLPPRLPKIDSVIIYPEHVKLFASWLDRRVEPYKKAQEVQYEFDLILRGSVDGFTSPAFHYKCDPKEASIVVAKIRGTNKIVGGYNPLNWSGDGIFKNAPDSFIFCLDDYQNINTARLGRVINTQYAVSCWVEWGPLFGFWCGISHDLMMHPDGTWSSKPNSYPDINIPRNFEIDDYEVFKVVKITD</sequence>
<evidence type="ECO:0000313" key="4">
    <source>
        <dbReference type="Proteomes" id="UP000022910"/>
    </source>
</evidence>
<evidence type="ECO:0000259" key="2">
    <source>
        <dbReference type="PROSITE" id="PS51886"/>
    </source>
</evidence>
<dbReference type="AlphaFoldDB" id="A0A015ING7"/>
<feature type="domain" description="TLDc" evidence="2">
    <location>
        <begin position="293"/>
        <end position="464"/>
    </location>
</feature>
<dbReference type="SMR" id="A0A015ING7"/>
<keyword evidence="4" id="KW-1185">Reference proteome</keyword>
<dbReference type="CDD" id="cd18186">
    <property type="entry name" value="BTB_POZ_ZBTB_KLHL-like"/>
    <property type="match status" value="1"/>
</dbReference>
<feature type="domain" description="BTB" evidence="1">
    <location>
        <begin position="25"/>
        <end position="98"/>
    </location>
</feature>
<dbReference type="Gene3D" id="3.30.710.10">
    <property type="entry name" value="Potassium Channel Kv1.1, Chain A"/>
    <property type="match status" value="1"/>
</dbReference>
<accession>A0A015ING7</accession>
<dbReference type="PANTHER" id="PTHR24410:SF23">
    <property type="entry name" value="BTB DOMAIN-CONTAINING PROTEIN-RELATED"/>
    <property type="match status" value="1"/>
</dbReference>
<evidence type="ECO:0000313" key="3">
    <source>
        <dbReference type="EMBL" id="EXX58757.1"/>
    </source>
</evidence>
<dbReference type="PROSITE" id="PS51886">
    <property type="entry name" value="TLDC"/>
    <property type="match status" value="1"/>
</dbReference>
<dbReference type="Pfam" id="PF07534">
    <property type="entry name" value="TLD"/>
    <property type="match status" value="1"/>
</dbReference>
<comment type="caution">
    <text evidence="3">The sequence shown here is derived from an EMBL/GenBank/DDBJ whole genome shotgun (WGS) entry which is preliminary data.</text>
</comment>
<dbReference type="PROSITE" id="PS50097">
    <property type="entry name" value="BTB"/>
    <property type="match status" value="1"/>
</dbReference>
<dbReference type="InterPro" id="IPR011705">
    <property type="entry name" value="BACK"/>
</dbReference>
<dbReference type="EMBL" id="JEMT01026615">
    <property type="protein sequence ID" value="EXX58757.1"/>
    <property type="molecule type" value="Genomic_DNA"/>
</dbReference>
<evidence type="ECO:0000259" key="1">
    <source>
        <dbReference type="PROSITE" id="PS50097"/>
    </source>
</evidence>
<organism evidence="3 4">
    <name type="scientific">Rhizophagus irregularis (strain DAOM 197198w)</name>
    <name type="common">Glomus intraradices</name>
    <dbReference type="NCBI Taxonomy" id="1432141"/>
    <lineage>
        <taxon>Eukaryota</taxon>
        <taxon>Fungi</taxon>
        <taxon>Fungi incertae sedis</taxon>
        <taxon>Mucoromycota</taxon>
        <taxon>Glomeromycotina</taxon>
        <taxon>Glomeromycetes</taxon>
        <taxon>Glomerales</taxon>
        <taxon>Glomeraceae</taxon>
        <taxon>Rhizophagus</taxon>
    </lineage>
</organism>